<accession>A0A0D3II29</accession>
<dbReference type="PaxDb" id="2903-EOD10914"/>
<dbReference type="GeneID" id="17257362"/>
<organism evidence="2 3">
    <name type="scientific">Emiliania huxleyi (strain CCMP1516)</name>
    <dbReference type="NCBI Taxonomy" id="280463"/>
    <lineage>
        <taxon>Eukaryota</taxon>
        <taxon>Haptista</taxon>
        <taxon>Haptophyta</taxon>
        <taxon>Prymnesiophyceae</taxon>
        <taxon>Isochrysidales</taxon>
        <taxon>Noelaerhabdaceae</taxon>
        <taxon>Emiliania</taxon>
    </lineage>
</organism>
<keyword evidence="3" id="KW-1185">Reference proteome</keyword>
<dbReference type="EnsemblProtists" id="EOD10914">
    <property type="protein sequence ID" value="EOD10914"/>
    <property type="gene ID" value="EMIHUDRAFT_215199"/>
</dbReference>
<evidence type="ECO:0000313" key="3">
    <source>
        <dbReference type="Proteomes" id="UP000013827"/>
    </source>
</evidence>
<sequence length="137" mass="14388">MAASATALVFESASSCSANGHMPQDWGRRRGSPTGAEGRERAGQGPNVGRLVGGYERHSAYAAPALVEDSADTSSEPAALDADAAANGVGGEARGATLALQAEFEELSRELQELWVANEQRDEDDPERLPLDDLAYT</sequence>
<feature type="region of interest" description="Disordered" evidence="1">
    <location>
        <begin position="117"/>
        <end position="137"/>
    </location>
</feature>
<reference evidence="2" key="2">
    <citation type="submission" date="2024-10" db="UniProtKB">
        <authorList>
            <consortium name="EnsemblProtists"/>
        </authorList>
    </citation>
    <scope>IDENTIFICATION</scope>
</reference>
<evidence type="ECO:0000313" key="2">
    <source>
        <dbReference type="EnsemblProtists" id="EOD10914"/>
    </source>
</evidence>
<dbReference type="HOGENOM" id="CLU_1869001_0_0_1"/>
<dbReference type="RefSeq" id="XP_005763343.1">
    <property type="nucleotide sequence ID" value="XM_005763286.1"/>
</dbReference>
<protein>
    <submittedName>
        <fullName evidence="2">Uncharacterized protein</fullName>
    </submittedName>
</protein>
<dbReference type="KEGG" id="ehx:EMIHUDRAFT_215199"/>
<dbReference type="GeneID" id="17257084"/>
<reference evidence="3" key="1">
    <citation type="journal article" date="2013" name="Nature">
        <title>Pan genome of the phytoplankton Emiliania underpins its global distribution.</title>
        <authorList>
            <person name="Read B.A."/>
            <person name="Kegel J."/>
            <person name="Klute M.J."/>
            <person name="Kuo A."/>
            <person name="Lefebvre S.C."/>
            <person name="Maumus F."/>
            <person name="Mayer C."/>
            <person name="Miller J."/>
            <person name="Monier A."/>
            <person name="Salamov A."/>
            <person name="Young J."/>
            <person name="Aguilar M."/>
            <person name="Claverie J.M."/>
            <person name="Frickenhaus S."/>
            <person name="Gonzalez K."/>
            <person name="Herman E.K."/>
            <person name="Lin Y.C."/>
            <person name="Napier J."/>
            <person name="Ogata H."/>
            <person name="Sarno A.F."/>
            <person name="Shmutz J."/>
            <person name="Schroeder D."/>
            <person name="de Vargas C."/>
            <person name="Verret F."/>
            <person name="von Dassow P."/>
            <person name="Valentin K."/>
            <person name="Van de Peer Y."/>
            <person name="Wheeler G."/>
            <person name="Dacks J.B."/>
            <person name="Delwiche C.F."/>
            <person name="Dyhrman S.T."/>
            <person name="Glockner G."/>
            <person name="John U."/>
            <person name="Richards T."/>
            <person name="Worden A.Z."/>
            <person name="Zhang X."/>
            <person name="Grigoriev I.V."/>
            <person name="Allen A.E."/>
            <person name="Bidle K."/>
            <person name="Borodovsky M."/>
            <person name="Bowler C."/>
            <person name="Brownlee C."/>
            <person name="Cock J.M."/>
            <person name="Elias M."/>
            <person name="Gladyshev V.N."/>
            <person name="Groth M."/>
            <person name="Guda C."/>
            <person name="Hadaegh A."/>
            <person name="Iglesias-Rodriguez M.D."/>
            <person name="Jenkins J."/>
            <person name="Jones B.M."/>
            <person name="Lawson T."/>
            <person name="Leese F."/>
            <person name="Lindquist E."/>
            <person name="Lobanov A."/>
            <person name="Lomsadze A."/>
            <person name="Malik S.B."/>
            <person name="Marsh M.E."/>
            <person name="Mackinder L."/>
            <person name="Mock T."/>
            <person name="Mueller-Roeber B."/>
            <person name="Pagarete A."/>
            <person name="Parker M."/>
            <person name="Probert I."/>
            <person name="Quesneville H."/>
            <person name="Raines C."/>
            <person name="Rensing S.A."/>
            <person name="Riano-Pachon D.M."/>
            <person name="Richier S."/>
            <person name="Rokitta S."/>
            <person name="Shiraiwa Y."/>
            <person name="Soanes D.M."/>
            <person name="van der Giezen M."/>
            <person name="Wahlund T.M."/>
            <person name="Williams B."/>
            <person name="Wilson W."/>
            <person name="Wolfe G."/>
            <person name="Wurch L.L."/>
        </authorList>
    </citation>
    <scope>NUCLEOTIDE SEQUENCE</scope>
</reference>
<feature type="region of interest" description="Disordered" evidence="1">
    <location>
        <begin position="13"/>
        <end position="52"/>
    </location>
</feature>
<evidence type="ECO:0000256" key="1">
    <source>
        <dbReference type="SAM" id="MobiDB-lite"/>
    </source>
</evidence>
<dbReference type="EnsemblProtists" id="EOD11210">
    <property type="protein sequence ID" value="EOD11210"/>
    <property type="gene ID" value="EMIHUDRAFT_248060"/>
</dbReference>
<proteinExistence type="predicted"/>
<dbReference type="Proteomes" id="UP000013827">
    <property type="component" value="Unassembled WGS sequence"/>
</dbReference>
<dbReference type="KEGG" id="ehx:EMIHUDRAFT_248060"/>
<name>A0A0D3II29_EMIH1</name>
<dbReference type="RefSeq" id="XP_005763639.1">
    <property type="nucleotide sequence ID" value="XM_005763582.1"/>
</dbReference>
<dbReference type="AlphaFoldDB" id="A0A0D3II29"/>